<dbReference type="AlphaFoldDB" id="A0A239XIE3"/>
<dbReference type="GeneID" id="301157546"/>
<accession>A0A239XIE3</accession>
<keyword evidence="7 8" id="KW-0472">Membrane</keyword>
<evidence type="ECO:0000256" key="5">
    <source>
        <dbReference type="ARBA" id="ARBA00022989"/>
    </source>
</evidence>
<dbReference type="Gene3D" id="1.20.5.1030">
    <property type="entry name" value="Preprotein translocase secy subunit"/>
    <property type="match status" value="1"/>
</dbReference>
<dbReference type="GO" id="GO:0006886">
    <property type="term" value="P:intracellular protein transport"/>
    <property type="evidence" value="ECO:0007669"/>
    <property type="project" value="InterPro"/>
</dbReference>
<evidence type="ECO:0000256" key="1">
    <source>
        <dbReference type="ARBA" id="ARBA00004370"/>
    </source>
</evidence>
<keyword evidence="3 8" id="KW-0812">Transmembrane</keyword>
<dbReference type="KEGG" id="saco:SAME_02149"/>
<proteinExistence type="predicted"/>
<reference evidence="9 10" key="1">
    <citation type="submission" date="2017-06" db="EMBL/GenBank/DDBJ databases">
        <authorList>
            <consortium name="Pathogen Informatics"/>
        </authorList>
    </citation>
    <scope>NUCLEOTIDE SEQUENCE [LARGE SCALE GENOMIC DNA]</scope>
    <source>
        <strain evidence="9 10">NCTC11291</strain>
    </source>
</reference>
<keyword evidence="2" id="KW-0813">Transport</keyword>
<evidence type="ECO:0000313" key="9">
    <source>
        <dbReference type="EMBL" id="SNV46202.1"/>
    </source>
</evidence>
<evidence type="ECO:0000256" key="6">
    <source>
        <dbReference type="ARBA" id="ARBA00023010"/>
    </source>
</evidence>
<organism evidence="9 10">
    <name type="scientific">Streptococcus acidominimus</name>
    <dbReference type="NCBI Taxonomy" id="1326"/>
    <lineage>
        <taxon>Bacteria</taxon>
        <taxon>Bacillati</taxon>
        <taxon>Bacillota</taxon>
        <taxon>Bacilli</taxon>
        <taxon>Lactobacillales</taxon>
        <taxon>Streptococcaceae</taxon>
        <taxon>Streptococcus</taxon>
    </lineage>
</organism>
<feature type="transmembrane region" description="Helical" evidence="8">
    <location>
        <begin position="26"/>
        <end position="43"/>
    </location>
</feature>
<evidence type="ECO:0000256" key="7">
    <source>
        <dbReference type="ARBA" id="ARBA00023136"/>
    </source>
</evidence>
<dbReference type="InterPro" id="IPR001901">
    <property type="entry name" value="Translocase_SecE/Sec61-g"/>
</dbReference>
<dbReference type="RefSeq" id="WP_017768687.1">
    <property type="nucleotide sequence ID" value="NZ_LT906454.1"/>
</dbReference>
<dbReference type="InterPro" id="IPR005807">
    <property type="entry name" value="SecE_bac"/>
</dbReference>
<evidence type="ECO:0000256" key="4">
    <source>
        <dbReference type="ARBA" id="ARBA00022927"/>
    </source>
</evidence>
<evidence type="ECO:0000256" key="2">
    <source>
        <dbReference type="ARBA" id="ARBA00022448"/>
    </source>
</evidence>
<dbReference type="NCBIfam" id="TIGR00964">
    <property type="entry name" value="secE_bact"/>
    <property type="match status" value="1"/>
</dbReference>
<protein>
    <submittedName>
        <fullName evidence="9">Preprotein translocase subunit</fullName>
    </submittedName>
</protein>
<keyword evidence="4" id="KW-0653">Protein transport</keyword>
<gene>
    <name evidence="9" type="primary">secE</name>
    <name evidence="9" type="ORF">SAMEA4504048_02149</name>
</gene>
<dbReference type="InterPro" id="IPR038379">
    <property type="entry name" value="SecE_sf"/>
</dbReference>
<dbReference type="GO" id="GO:0006605">
    <property type="term" value="P:protein targeting"/>
    <property type="evidence" value="ECO:0007669"/>
    <property type="project" value="InterPro"/>
</dbReference>
<dbReference type="Proteomes" id="UP000215144">
    <property type="component" value="Chromosome 1"/>
</dbReference>
<name>A0A239XIE3_STRAI</name>
<evidence type="ECO:0000313" key="10">
    <source>
        <dbReference type="Proteomes" id="UP000215144"/>
    </source>
</evidence>
<dbReference type="GO" id="GO:0016020">
    <property type="term" value="C:membrane"/>
    <property type="evidence" value="ECO:0007669"/>
    <property type="project" value="UniProtKB-SubCell"/>
</dbReference>
<evidence type="ECO:0000256" key="8">
    <source>
        <dbReference type="SAM" id="Phobius"/>
    </source>
</evidence>
<sequence length="58" mass="6944">MKFIPGIFRVLKDTTWPDRKQRWKDFLAVIEYTAFFTLIIYLFDKLLSTGIVSILNIF</sequence>
<dbReference type="GO" id="GO:0009306">
    <property type="term" value="P:protein secretion"/>
    <property type="evidence" value="ECO:0007669"/>
    <property type="project" value="InterPro"/>
</dbReference>
<dbReference type="Pfam" id="PF00584">
    <property type="entry name" value="SecE"/>
    <property type="match status" value="1"/>
</dbReference>
<dbReference type="GO" id="GO:0008320">
    <property type="term" value="F:protein transmembrane transporter activity"/>
    <property type="evidence" value="ECO:0007669"/>
    <property type="project" value="InterPro"/>
</dbReference>
<keyword evidence="5 8" id="KW-1133">Transmembrane helix</keyword>
<comment type="subcellular location">
    <subcellularLocation>
        <location evidence="1">Membrane</location>
    </subcellularLocation>
</comment>
<evidence type="ECO:0000256" key="3">
    <source>
        <dbReference type="ARBA" id="ARBA00022692"/>
    </source>
</evidence>
<dbReference type="OrthoDB" id="9813233at2"/>
<dbReference type="EMBL" id="LT906454">
    <property type="protein sequence ID" value="SNV46202.1"/>
    <property type="molecule type" value="Genomic_DNA"/>
</dbReference>
<keyword evidence="6" id="KW-0811">Translocation</keyword>